<dbReference type="PANTHER" id="PTHR32411:SF43">
    <property type="entry name" value="CYSTEINE-RICH REPEAT SECRETORY PROTEIN 38"/>
    <property type="match status" value="1"/>
</dbReference>
<dbReference type="CDD" id="cd23509">
    <property type="entry name" value="Gnk2-like"/>
    <property type="match status" value="1"/>
</dbReference>
<dbReference type="Pfam" id="PF01657">
    <property type="entry name" value="Stress-antifung"/>
    <property type="match status" value="1"/>
</dbReference>
<keyword evidence="4" id="KW-0677">Repeat</keyword>
<evidence type="ECO:0000256" key="2">
    <source>
        <dbReference type="ARBA" id="ARBA00022525"/>
    </source>
</evidence>
<sequence>MVYPIMAPSLLKVGLHILLPFILFSFHVDHAMRTNYYINSRCSATANYTDRSAFEVNMSSIFSTLTNDALPTGFSNATVGEGSDTVYGLVQCRGDVDEQDCKVCIYNSTVQVVKYCPNTMDAIIWYANCQLRYSNTNFFGRLNMADSGDWYWINDKVTDIKGFNEKLGQLLKNLTSLATTTTTEPASK</sequence>
<evidence type="ECO:0000256" key="4">
    <source>
        <dbReference type="ARBA" id="ARBA00022737"/>
    </source>
</evidence>
<dbReference type="InterPro" id="IPR038408">
    <property type="entry name" value="GNK2_sf"/>
</dbReference>
<evidence type="ECO:0000256" key="5">
    <source>
        <dbReference type="ARBA" id="ARBA00023180"/>
    </source>
</evidence>
<protein>
    <recommendedName>
        <fullName evidence="8">Gnk2-homologous domain-containing protein</fullName>
    </recommendedName>
</protein>
<organism evidence="9">
    <name type="scientific">Nymphaea colorata</name>
    <name type="common">pocket water lily</name>
    <dbReference type="NCBI Taxonomy" id="210225"/>
    <lineage>
        <taxon>Eukaryota</taxon>
        <taxon>Viridiplantae</taxon>
        <taxon>Streptophyta</taxon>
        <taxon>Embryophyta</taxon>
        <taxon>Tracheophyta</taxon>
        <taxon>Spermatophyta</taxon>
        <taxon>Magnoliopsida</taxon>
        <taxon>Nymphaeales</taxon>
        <taxon>Nymphaeaceae</taxon>
        <taxon>Nymphaea</taxon>
    </lineage>
</organism>
<keyword evidence="2" id="KW-0964">Secreted</keyword>
<keyword evidence="7" id="KW-0472">Membrane</keyword>
<dbReference type="Gene3D" id="3.30.430.20">
    <property type="entry name" value="Gnk2 domain, C-X8-C-X2-C motif"/>
    <property type="match status" value="1"/>
</dbReference>
<evidence type="ECO:0000256" key="6">
    <source>
        <dbReference type="ARBA" id="ARBA00038515"/>
    </source>
</evidence>
<feature type="transmembrane region" description="Helical" evidence="7">
    <location>
        <begin position="6"/>
        <end position="26"/>
    </location>
</feature>
<dbReference type="OrthoDB" id="1909574at2759"/>
<keyword evidence="7" id="KW-1133">Transmembrane helix</keyword>
<evidence type="ECO:0000256" key="1">
    <source>
        <dbReference type="ARBA" id="ARBA00004613"/>
    </source>
</evidence>
<name>A0A5K0Y6J2_9MAGN</name>
<dbReference type="PANTHER" id="PTHR32411">
    <property type="entry name" value="CYSTEINE-RICH REPEAT SECRETORY PROTEIN 38-RELATED"/>
    <property type="match status" value="1"/>
</dbReference>
<keyword evidence="7" id="KW-0812">Transmembrane</keyword>
<feature type="domain" description="Gnk2-homologous" evidence="8">
    <location>
        <begin position="36"/>
        <end position="138"/>
    </location>
</feature>
<comment type="subcellular location">
    <subcellularLocation>
        <location evidence="1">Secreted</location>
    </subcellularLocation>
</comment>
<evidence type="ECO:0000313" key="9">
    <source>
        <dbReference type="EMBL" id="VVV73150.1"/>
    </source>
</evidence>
<evidence type="ECO:0000256" key="3">
    <source>
        <dbReference type="ARBA" id="ARBA00022729"/>
    </source>
</evidence>
<accession>A0A5K0Y6J2</accession>
<dbReference type="EMBL" id="LR721776">
    <property type="protein sequence ID" value="VVV73150.1"/>
    <property type="molecule type" value="Genomic_DNA"/>
</dbReference>
<evidence type="ECO:0000259" key="8">
    <source>
        <dbReference type="PROSITE" id="PS51473"/>
    </source>
</evidence>
<proteinExistence type="inferred from homology"/>
<reference evidence="9" key="1">
    <citation type="submission" date="2019-09" db="EMBL/GenBank/DDBJ databases">
        <authorList>
            <person name="Zhang L."/>
        </authorList>
    </citation>
    <scope>NUCLEOTIDE SEQUENCE</scope>
</reference>
<dbReference type="GO" id="GO:0005576">
    <property type="term" value="C:extracellular region"/>
    <property type="evidence" value="ECO:0007669"/>
    <property type="project" value="UniProtKB-SubCell"/>
</dbReference>
<keyword evidence="5" id="KW-0325">Glycoprotein</keyword>
<gene>
    <name evidence="9" type="ORF">NYM_LOCUS6954</name>
</gene>
<dbReference type="InterPro" id="IPR002902">
    <property type="entry name" value="GNK2"/>
</dbReference>
<dbReference type="PROSITE" id="PS51473">
    <property type="entry name" value="GNK2"/>
    <property type="match status" value="1"/>
</dbReference>
<keyword evidence="3" id="KW-0732">Signal</keyword>
<comment type="similarity">
    <text evidence="6">Belongs to the cysteine-rich repeat secretory protein family.</text>
</comment>
<dbReference type="AlphaFoldDB" id="A0A5K0Y6J2"/>
<evidence type="ECO:0000256" key="7">
    <source>
        <dbReference type="SAM" id="Phobius"/>
    </source>
</evidence>
<dbReference type="FunFam" id="3.30.430.20:FF:000009">
    <property type="entry name" value="Cysteine-rich receptor-like protein kinase 28"/>
    <property type="match status" value="1"/>
</dbReference>
<dbReference type="Gramene" id="NC11G0198110.1">
    <property type="protein sequence ID" value="NC11G0198110.1:cds"/>
    <property type="gene ID" value="NC11G0198110"/>
</dbReference>
<dbReference type="OMA" id="DWYWIND"/>
<dbReference type="InterPro" id="IPR050581">
    <property type="entry name" value="CRR_secretory_protein"/>
</dbReference>